<protein>
    <submittedName>
        <fullName evidence="2">Uncharacterized protein</fullName>
    </submittedName>
</protein>
<feature type="region of interest" description="Disordered" evidence="1">
    <location>
        <begin position="144"/>
        <end position="167"/>
    </location>
</feature>
<dbReference type="Proteomes" id="UP000323632">
    <property type="component" value="Unassembled WGS sequence"/>
</dbReference>
<name>A0A5M6CHU9_9BACT</name>
<sequence length="167" mass="18625">MANIMQNRIDAVMAPDQINQIKAYFQSIINALPESGNLTLNDDERGSLTSLDVDNKIFVEDAVNEIRNNGQNIIPPFISAEQLQNDLTLFEQMDELRSIQNNVQECIEAILRIAATEAYGVSNAAYQFFKSAAEAGIPNAQSSYDKLKQRYKPKGGKGNEEKPLENQ</sequence>
<dbReference type="AlphaFoldDB" id="A0A5M6CHU9"/>
<reference evidence="2 3" key="1">
    <citation type="submission" date="2019-09" db="EMBL/GenBank/DDBJ databases">
        <title>Genome sequence and assembly of Taibaiella sp.</title>
        <authorList>
            <person name="Chhetri G."/>
        </authorList>
    </citation>
    <scope>NUCLEOTIDE SEQUENCE [LARGE SCALE GENOMIC DNA]</scope>
    <source>
        <strain evidence="2 3">KVB11</strain>
    </source>
</reference>
<evidence type="ECO:0000256" key="1">
    <source>
        <dbReference type="SAM" id="MobiDB-lite"/>
    </source>
</evidence>
<evidence type="ECO:0000313" key="2">
    <source>
        <dbReference type="EMBL" id="KAA5534781.1"/>
    </source>
</evidence>
<organism evidence="2 3">
    <name type="scientific">Taibaiella lutea</name>
    <dbReference type="NCBI Taxonomy" id="2608001"/>
    <lineage>
        <taxon>Bacteria</taxon>
        <taxon>Pseudomonadati</taxon>
        <taxon>Bacteroidota</taxon>
        <taxon>Chitinophagia</taxon>
        <taxon>Chitinophagales</taxon>
        <taxon>Chitinophagaceae</taxon>
        <taxon>Taibaiella</taxon>
    </lineage>
</organism>
<feature type="compositionally biased region" description="Basic and acidic residues" evidence="1">
    <location>
        <begin position="157"/>
        <end position="167"/>
    </location>
</feature>
<dbReference type="EMBL" id="VWSH01000002">
    <property type="protein sequence ID" value="KAA5534781.1"/>
    <property type="molecule type" value="Genomic_DNA"/>
</dbReference>
<gene>
    <name evidence="2" type="ORF">F0919_09235</name>
</gene>
<evidence type="ECO:0000313" key="3">
    <source>
        <dbReference type="Proteomes" id="UP000323632"/>
    </source>
</evidence>
<accession>A0A5M6CHU9</accession>
<keyword evidence="3" id="KW-1185">Reference proteome</keyword>
<comment type="caution">
    <text evidence="2">The sequence shown here is derived from an EMBL/GenBank/DDBJ whole genome shotgun (WGS) entry which is preliminary data.</text>
</comment>
<proteinExistence type="predicted"/>